<dbReference type="AlphaFoldDB" id="A0AA40E0Q2"/>
<evidence type="ECO:0000313" key="2">
    <source>
        <dbReference type="EMBL" id="KAK0722690.1"/>
    </source>
</evidence>
<proteinExistence type="predicted"/>
<dbReference type="RefSeq" id="XP_060298614.1">
    <property type="nucleotide sequence ID" value="XM_060441678.1"/>
</dbReference>
<dbReference type="EMBL" id="JAUIRO010000003">
    <property type="protein sequence ID" value="KAK0722690.1"/>
    <property type="molecule type" value="Genomic_DNA"/>
</dbReference>
<gene>
    <name evidence="2" type="ORF">B0T26DRAFT_703608</name>
</gene>
<evidence type="ECO:0000313" key="3">
    <source>
        <dbReference type="Proteomes" id="UP001172101"/>
    </source>
</evidence>
<feature type="signal peptide" evidence="1">
    <location>
        <begin position="1"/>
        <end position="24"/>
    </location>
</feature>
<name>A0AA40E0Q2_9PEZI</name>
<evidence type="ECO:0000256" key="1">
    <source>
        <dbReference type="SAM" id="SignalP"/>
    </source>
</evidence>
<feature type="chain" id="PRO_5041271396" evidence="1">
    <location>
        <begin position="25"/>
        <end position="113"/>
    </location>
</feature>
<accession>A0AA40E0Q2</accession>
<dbReference type="GeneID" id="85324948"/>
<keyword evidence="1" id="KW-0732">Signal</keyword>
<dbReference type="Proteomes" id="UP001172101">
    <property type="component" value="Unassembled WGS sequence"/>
</dbReference>
<organism evidence="2 3">
    <name type="scientific">Lasiosphaeria miniovina</name>
    <dbReference type="NCBI Taxonomy" id="1954250"/>
    <lineage>
        <taxon>Eukaryota</taxon>
        <taxon>Fungi</taxon>
        <taxon>Dikarya</taxon>
        <taxon>Ascomycota</taxon>
        <taxon>Pezizomycotina</taxon>
        <taxon>Sordariomycetes</taxon>
        <taxon>Sordariomycetidae</taxon>
        <taxon>Sordariales</taxon>
        <taxon>Lasiosphaeriaceae</taxon>
        <taxon>Lasiosphaeria</taxon>
    </lineage>
</organism>
<protein>
    <submittedName>
        <fullName evidence="2">Uncharacterized protein</fullName>
    </submittedName>
</protein>
<comment type="caution">
    <text evidence="2">The sequence shown here is derived from an EMBL/GenBank/DDBJ whole genome shotgun (WGS) entry which is preliminary data.</text>
</comment>
<keyword evidence="3" id="KW-1185">Reference proteome</keyword>
<reference evidence="2" key="1">
    <citation type="submission" date="2023-06" db="EMBL/GenBank/DDBJ databases">
        <title>Genome-scale phylogeny and comparative genomics of the fungal order Sordariales.</title>
        <authorList>
            <consortium name="Lawrence Berkeley National Laboratory"/>
            <person name="Hensen N."/>
            <person name="Bonometti L."/>
            <person name="Westerberg I."/>
            <person name="Brannstrom I.O."/>
            <person name="Guillou S."/>
            <person name="Cros-Aarteil S."/>
            <person name="Calhoun S."/>
            <person name="Haridas S."/>
            <person name="Kuo A."/>
            <person name="Mondo S."/>
            <person name="Pangilinan J."/>
            <person name="Riley R."/>
            <person name="LaButti K."/>
            <person name="Andreopoulos B."/>
            <person name="Lipzen A."/>
            <person name="Chen C."/>
            <person name="Yanf M."/>
            <person name="Daum C."/>
            <person name="Ng V."/>
            <person name="Clum A."/>
            <person name="Steindorff A."/>
            <person name="Ohm R."/>
            <person name="Martin F."/>
            <person name="Silar P."/>
            <person name="Natvig D."/>
            <person name="Lalanne C."/>
            <person name="Gautier V."/>
            <person name="Ament-velasquez S.L."/>
            <person name="Kruys A."/>
            <person name="Hutchinson M.I."/>
            <person name="Powell A.J."/>
            <person name="Barry K."/>
            <person name="Miller A.N."/>
            <person name="Grigoriev I.V."/>
            <person name="Debuchy R."/>
            <person name="Gladieux P."/>
            <person name="Thoren M.H."/>
            <person name="Johannesson H."/>
        </authorList>
    </citation>
    <scope>NUCLEOTIDE SEQUENCE</scope>
    <source>
        <strain evidence="2">SMH2392-1A</strain>
    </source>
</reference>
<sequence length="113" mass="11854">MLAYLTSAVVVLGATLAVTTAALAEPHGPQPPFASCSPVSFTISATSQKRLVAAHGGEDAVQDLERAAAVAQPVERQRVAAHYVGVALVVVARAPWPRPDHRVLSYVAPWMST</sequence>